<dbReference type="KEGG" id="fpf:DCC35_04260"/>
<keyword evidence="5 8" id="KW-1133">Transmembrane helix</keyword>
<evidence type="ECO:0000313" key="9">
    <source>
        <dbReference type="EMBL" id="QCK14017.1"/>
    </source>
</evidence>
<dbReference type="InterPro" id="IPR001901">
    <property type="entry name" value="Translocase_SecE/Sec61-g"/>
</dbReference>
<dbReference type="EMBL" id="CP028923">
    <property type="protein sequence ID" value="QCK14017.1"/>
    <property type="molecule type" value="Genomic_DNA"/>
</dbReference>
<dbReference type="GO" id="GO:0006605">
    <property type="term" value="P:protein targeting"/>
    <property type="evidence" value="ECO:0007669"/>
    <property type="project" value="UniProtKB-UniRule"/>
</dbReference>
<dbReference type="GO" id="GO:0008320">
    <property type="term" value="F:protein transmembrane transporter activity"/>
    <property type="evidence" value="ECO:0007669"/>
    <property type="project" value="UniProtKB-UniRule"/>
</dbReference>
<comment type="function">
    <text evidence="8">Essential subunit of the Sec protein translocation channel SecYEG. Clamps together the 2 halves of SecY. May contact the channel plug during translocation.</text>
</comment>
<dbReference type="GO" id="GO:0009306">
    <property type="term" value="P:protein secretion"/>
    <property type="evidence" value="ECO:0007669"/>
    <property type="project" value="UniProtKB-UniRule"/>
</dbReference>
<name>A0A4D7JH42_9BACT</name>
<dbReference type="AlphaFoldDB" id="A0A4D7JH42"/>
<keyword evidence="8" id="KW-1003">Cell membrane</keyword>
<keyword evidence="10" id="KW-1185">Reference proteome</keyword>
<dbReference type="Pfam" id="PF00584">
    <property type="entry name" value="SecE"/>
    <property type="match status" value="1"/>
</dbReference>
<reference evidence="9 10" key="1">
    <citation type="submission" date="2018-04" db="EMBL/GenBank/DDBJ databases">
        <title>Complete genome uncultured novel isolate.</title>
        <authorList>
            <person name="Merlino G."/>
        </authorList>
    </citation>
    <scope>NUCLEOTIDE SEQUENCE [LARGE SCALE GENOMIC DNA]</scope>
    <source>
        <strain evidence="10">R1DC9</strain>
    </source>
</reference>
<dbReference type="RefSeq" id="WP_137089611.1">
    <property type="nucleotide sequence ID" value="NZ_CP028923.1"/>
</dbReference>
<keyword evidence="2 8" id="KW-0813">Transport</keyword>
<dbReference type="HAMAP" id="MF_00422">
    <property type="entry name" value="SecE"/>
    <property type="match status" value="1"/>
</dbReference>
<sequence>MNKLVSYIKESYIELTTKVSWPGYRELQNNAVLVLIASLIFALVIGLIDSGFQNLTDFYYNNIK</sequence>
<evidence type="ECO:0000313" key="10">
    <source>
        <dbReference type="Proteomes" id="UP000298616"/>
    </source>
</evidence>
<evidence type="ECO:0000256" key="2">
    <source>
        <dbReference type="ARBA" id="ARBA00022448"/>
    </source>
</evidence>
<comment type="subcellular location">
    <subcellularLocation>
        <location evidence="8">Cell membrane</location>
        <topology evidence="8">Single-pass membrane protein</topology>
    </subcellularLocation>
    <subcellularLocation>
        <location evidence="1">Membrane</location>
    </subcellularLocation>
</comment>
<keyword evidence="7 8" id="KW-0472">Membrane</keyword>
<dbReference type="GO" id="GO:0065002">
    <property type="term" value="P:intracellular protein transmembrane transport"/>
    <property type="evidence" value="ECO:0007669"/>
    <property type="project" value="UniProtKB-UniRule"/>
</dbReference>
<dbReference type="Gene3D" id="1.20.5.1030">
    <property type="entry name" value="Preprotein translocase secy subunit"/>
    <property type="match status" value="1"/>
</dbReference>
<dbReference type="NCBIfam" id="TIGR00964">
    <property type="entry name" value="secE_bact"/>
    <property type="match status" value="1"/>
</dbReference>
<keyword evidence="4 8" id="KW-0653">Protein transport</keyword>
<keyword evidence="3 8" id="KW-0812">Transmembrane</keyword>
<evidence type="ECO:0000256" key="1">
    <source>
        <dbReference type="ARBA" id="ARBA00004370"/>
    </source>
</evidence>
<organism evidence="9 10">
    <name type="scientific">Mangrovivirga cuniculi</name>
    <dbReference type="NCBI Taxonomy" id="2715131"/>
    <lineage>
        <taxon>Bacteria</taxon>
        <taxon>Pseudomonadati</taxon>
        <taxon>Bacteroidota</taxon>
        <taxon>Cytophagia</taxon>
        <taxon>Cytophagales</taxon>
        <taxon>Mangrovivirgaceae</taxon>
        <taxon>Mangrovivirga</taxon>
    </lineage>
</organism>
<comment type="similarity">
    <text evidence="8">Belongs to the SecE/SEC61-gamma family.</text>
</comment>
<evidence type="ECO:0000256" key="4">
    <source>
        <dbReference type="ARBA" id="ARBA00022927"/>
    </source>
</evidence>
<proteinExistence type="inferred from homology"/>
<dbReference type="InterPro" id="IPR005807">
    <property type="entry name" value="SecE_bac"/>
</dbReference>
<evidence type="ECO:0000256" key="3">
    <source>
        <dbReference type="ARBA" id="ARBA00022692"/>
    </source>
</evidence>
<evidence type="ECO:0000256" key="6">
    <source>
        <dbReference type="ARBA" id="ARBA00023010"/>
    </source>
</evidence>
<protein>
    <recommendedName>
        <fullName evidence="8">Protein translocase subunit SecE</fullName>
    </recommendedName>
</protein>
<gene>
    <name evidence="8 9" type="primary">secE</name>
    <name evidence="9" type="ORF">DCC35_04260</name>
</gene>
<dbReference type="Proteomes" id="UP000298616">
    <property type="component" value="Chromosome"/>
</dbReference>
<comment type="subunit">
    <text evidence="8">Component of the Sec protein translocase complex. Heterotrimer consisting of SecY, SecE and SecG subunits. The heterotrimers can form oligomers, although 1 heterotrimer is thought to be able to translocate proteins. Interacts with the ribosome. Interacts with SecDF, and other proteins may be involved. Interacts with SecA.</text>
</comment>
<evidence type="ECO:0000256" key="5">
    <source>
        <dbReference type="ARBA" id="ARBA00022989"/>
    </source>
</evidence>
<feature type="transmembrane region" description="Helical" evidence="8">
    <location>
        <begin position="31"/>
        <end position="48"/>
    </location>
</feature>
<evidence type="ECO:0000256" key="7">
    <source>
        <dbReference type="ARBA" id="ARBA00023136"/>
    </source>
</evidence>
<dbReference type="GO" id="GO:0005886">
    <property type="term" value="C:plasma membrane"/>
    <property type="evidence" value="ECO:0007669"/>
    <property type="project" value="UniProtKB-SubCell"/>
</dbReference>
<accession>A0A4D7JH42</accession>
<dbReference type="GO" id="GO:0043952">
    <property type="term" value="P:protein transport by the Sec complex"/>
    <property type="evidence" value="ECO:0007669"/>
    <property type="project" value="UniProtKB-UniRule"/>
</dbReference>
<keyword evidence="6 8" id="KW-0811">Translocation</keyword>
<evidence type="ECO:0000256" key="8">
    <source>
        <dbReference type="HAMAP-Rule" id="MF_00422"/>
    </source>
</evidence>
<dbReference type="OrthoDB" id="9810735at2"/>
<dbReference type="InterPro" id="IPR038379">
    <property type="entry name" value="SecE_sf"/>
</dbReference>